<sequence length="291" mass="32782">MRGTKHFVAVMSLFSQLRTIELIHVDWPLLPQDERVALSSHAFQCIRFHSVTGINSSDLFFLVSGSHASLHTLELHHTDVAGSLEQGEQSAPYVTNLTVHDSAISPELFWNDTSFLSPRHIHTLDVLLLTMTDIHRLQDLLREGLCPLQNLIASHMPWSTNLSNQLESSDHLRLSRLRTLTVHIWDYHSNFGGAVDQPLLQWWIKNLRQCDTIEHITFCITLGVGVSGCAVWKRLDDLLSERRFPALTALVIEVNATWVATGVAAVIRAIQSQFTDPRVDVILGRGDEAYL</sequence>
<gene>
    <name evidence="1" type="ORF">ARMGADRAFT_563687</name>
</gene>
<proteinExistence type="predicted"/>
<evidence type="ECO:0008006" key="3">
    <source>
        <dbReference type="Google" id="ProtNLM"/>
    </source>
</evidence>
<protein>
    <recommendedName>
        <fullName evidence="3">F-box domain-containing protein</fullName>
    </recommendedName>
</protein>
<evidence type="ECO:0000313" key="1">
    <source>
        <dbReference type="EMBL" id="PBK85393.1"/>
    </source>
</evidence>
<accession>A0A2H3DAU3</accession>
<dbReference type="InParanoid" id="A0A2H3DAU3"/>
<name>A0A2H3DAU3_ARMGA</name>
<dbReference type="OrthoDB" id="2745898at2759"/>
<dbReference type="Proteomes" id="UP000217790">
    <property type="component" value="Unassembled WGS sequence"/>
</dbReference>
<dbReference type="EMBL" id="KZ293691">
    <property type="protein sequence ID" value="PBK85393.1"/>
    <property type="molecule type" value="Genomic_DNA"/>
</dbReference>
<evidence type="ECO:0000313" key="2">
    <source>
        <dbReference type="Proteomes" id="UP000217790"/>
    </source>
</evidence>
<dbReference type="SUPFAM" id="SSF52047">
    <property type="entry name" value="RNI-like"/>
    <property type="match status" value="1"/>
</dbReference>
<organism evidence="1 2">
    <name type="scientific">Armillaria gallica</name>
    <name type="common">Bulbous honey fungus</name>
    <name type="synonym">Armillaria bulbosa</name>
    <dbReference type="NCBI Taxonomy" id="47427"/>
    <lineage>
        <taxon>Eukaryota</taxon>
        <taxon>Fungi</taxon>
        <taxon>Dikarya</taxon>
        <taxon>Basidiomycota</taxon>
        <taxon>Agaricomycotina</taxon>
        <taxon>Agaricomycetes</taxon>
        <taxon>Agaricomycetidae</taxon>
        <taxon>Agaricales</taxon>
        <taxon>Marasmiineae</taxon>
        <taxon>Physalacriaceae</taxon>
        <taxon>Armillaria</taxon>
    </lineage>
</organism>
<dbReference type="AlphaFoldDB" id="A0A2H3DAU3"/>
<reference evidence="2" key="1">
    <citation type="journal article" date="2017" name="Nat. Ecol. Evol.">
        <title>Genome expansion and lineage-specific genetic innovations in the forest pathogenic fungi Armillaria.</title>
        <authorList>
            <person name="Sipos G."/>
            <person name="Prasanna A.N."/>
            <person name="Walter M.C."/>
            <person name="O'Connor E."/>
            <person name="Balint B."/>
            <person name="Krizsan K."/>
            <person name="Kiss B."/>
            <person name="Hess J."/>
            <person name="Varga T."/>
            <person name="Slot J."/>
            <person name="Riley R."/>
            <person name="Boka B."/>
            <person name="Rigling D."/>
            <person name="Barry K."/>
            <person name="Lee J."/>
            <person name="Mihaltcheva S."/>
            <person name="LaButti K."/>
            <person name="Lipzen A."/>
            <person name="Waldron R."/>
            <person name="Moloney N.M."/>
            <person name="Sperisen C."/>
            <person name="Kredics L."/>
            <person name="Vagvoelgyi C."/>
            <person name="Patrignani A."/>
            <person name="Fitzpatrick D."/>
            <person name="Nagy I."/>
            <person name="Doyle S."/>
            <person name="Anderson J.B."/>
            <person name="Grigoriev I.V."/>
            <person name="Gueldener U."/>
            <person name="Muensterkoetter M."/>
            <person name="Nagy L.G."/>
        </authorList>
    </citation>
    <scope>NUCLEOTIDE SEQUENCE [LARGE SCALE GENOMIC DNA]</scope>
    <source>
        <strain evidence="2">Ar21-2</strain>
    </source>
</reference>
<keyword evidence="2" id="KW-1185">Reference proteome</keyword>